<sequence length="206" mass="21944">MRLDWPDCRNARDLAGLPAGNGRRTRPGALLRSDDHHRLTPAAVAAIRSSGVALILDLRWARECADFPSPFAADPVYRHLSVLDDVLPYDPPADSYAPMLDHYRRRIADAVRMVAGAPPGGVLVHCTAGRDRTGVLVGVLLSTAGVAPADVAADYARTEGCSPLPMANSLRHLAQRYGGVESYLVGGGLDAAELSAVRDRLCEPAT</sequence>
<dbReference type="Proteomes" id="UP001589894">
    <property type="component" value="Unassembled WGS sequence"/>
</dbReference>
<dbReference type="PROSITE" id="PS50056">
    <property type="entry name" value="TYR_PHOSPHATASE_2"/>
    <property type="match status" value="1"/>
</dbReference>
<dbReference type="RefSeq" id="WP_377339444.1">
    <property type="nucleotide sequence ID" value="NZ_JBHLUE010000011.1"/>
</dbReference>
<accession>A0ABV6NXP8</accession>
<dbReference type="PANTHER" id="PTHR31126:SF1">
    <property type="entry name" value="TYROSINE SPECIFIC PROTEIN PHOSPHATASES DOMAIN-CONTAINING PROTEIN"/>
    <property type="match status" value="1"/>
</dbReference>
<comment type="caution">
    <text evidence="3">The sequence shown here is derived from an EMBL/GenBank/DDBJ whole genome shotgun (WGS) entry which is preliminary data.</text>
</comment>
<reference evidence="3 4" key="1">
    <citation type="submission" date="2024-09" db="EMBL/GenBank/DDBJ databases">
        <authorList>
            <person name="Sun Q."/>
            <person name="Mori K."/>
        </authorList>
    </citation>
    <scope>NUCLEOTIDE SEQUENCE [LARGE SCALE GENOMIC DNA]</scope>
    <source>
        <strain evidence="3 4">TBRC 2205</strain>
    </source>
</reference>
<evidence type="ECO:0000313" key="3">
    <source>
        <dbReference type="EMBL" id="MFC0565555.1"/>
    </source>
</evidence>
<organism evidence="3 4">
    <name type="scientific">Plantactinospora siamensis</name>
    <dbReference type="NCBI Taxonomy" id="555372"/>
    <lineage>
        <taxon>Bacteria</taxon>
        <taxon>Bacillati</taxon>
        <taxon>Actinomycetota</taxon>
        <taxon>Actinomycetes</taxon>
        <taxon>Micromonosporales</taxon>
        <taxon>Micromonosporaceae</taxon>
        <taxon>Plantactinospora</taxon>
    </lineage>
</organism>
<gene>
    <name evidence="3" type="ORF">ACFFHU_15610</name>
</gene>
<name>A0ABV6NXP8_9ACTN</name>
<protein>
    <submittedName>
        <fullName evidence="3">Tyrosine-protein phosphatase</fullName>
    </submittedName>
</protein>
<dbReference type="EMBL" id="JBHLUE010000011">
    <property type="protein sequence ID" value="MFC0565555.1"/>
    <property type="molecule type" value="Genomic_DNA"/>
</dbReference>
<comment type="similarity">
    <text evidence="1">Belongs to the protein-tyrosine phosphatase family.</text>
</comment>
<dbReference type="Gene3D" id="3.90.190.10">
    <property type="entry name" value="Protein tyrosine phosphatase superfamily"/>
    <property type="match status" value="1"/>
</dbReference>
<dbReference type="SUPFAM" id="SSF52799">
    <property type="entry name" value="(Phosphotyrosine protein) phosphatases II"/>
    <property type="match status" value="1"/>
</dbReference>
<dbReference type="PROSITE" id="PS00383">
    <property type="entry name" value="TYR_PHOSPHATASE_1"/>
    <property type="match status" value="1"/>
</dbReference>
<evidence type="ECO:0000256" key="1">
    <source>
        <dbReference type="ARBA" id="ARBA00009580"/>
    </source>
</evidence>
<keyword evidence="4" id="KW-1185">Reference proteome</keyword>
<dbReference type="PANTHER" id="PTHR31126">
    <property type="entry name" value="TYROSINE-PROTEIN PHOSPHATASE"/>
    <property type="match status" value="1"/>
</dbReference>
<dbReference type="InterPro" id="IPR016130">
    <property type="entry name" value="Tyr_Pase_AS"/>
</dbReference>
<feature type="domain" description="Tyrosine specific protein phosphatases" evidence="2">
    <location>
        <begin position="94"/>
        <end position="141"/>
    </location>
</feature>
<dbReference type="InterPro" id="IPR000387">
    <property type="entry name" value="Tyr_Pase_dom"/>
</dbReference>
<proteinExistence type="inferred from homology"/>
<dbReference type="Pfam" id="PF13350">
    <property type="entry name" value="Y_phosphatase3"/>
    <property type="match status" value="1"/>
</dbReference>
<evidence type="ECO:0000313" key="4">
    <source>
        <dbReference type="Proteomes" id="UP001589894"/>
    </source>
</evidence>
<evidence type="ECO:0000259" key="2">
    <source>
        <dbReference type="PROSITE" id="PS50056"/>
    </source>
</evidence>
<dbReference type="InterPro" id="IPR026893">
    <property type="entry name" value="Tyr/Ser_Pase_IphP-type"/>
</dbReference>
<dbReference type="InterPro" id="IPR029021">
    <property type="entry name" value="Prot-tyrosine_phosphatase-like"/>
</dbReference>